<keyword evidence="7" id="KW-0206">Cytoskeleton</keyword>
<evidence type="ECO:0000256" key="7">
    <source>
        <dbReference type="ARBA" id="ARBA00023212"/>
    </source>
</evidence>
<evidence type="ECO:0000256" key="1">
    <source>
        <dbReference type="ARBA" id="ARBA00004245"/>
    </source>
</evidence>
<dbReference type="GO" id="GO:0005886">
    <property type="term" value="C:plasma membrane"/>
    <property type="evidence" value="ECO:0007669"/>
    <property type="project" value="TreeGrafter"/>
</dbReference>
<keyword evidence="4 8" id="KW-0863">Zinc-finger</keyword>
<name>A0A2P6NGE6_9EUKA</name>
<dbReference type="Proteomes" id="UP000241769">
    <property type="component" value="Unassembled WGS sequence"/>
</dbReference>
<comment type="subcellular location">
    <subcellularLocation>
        <location evidence="1">Cytoplasm</location>
        <location evidence="1">Cytoskeleton</location>
    </subcellularLocation>
</comment>
<dbReference type="InterPro" id="IPR043145">
    <property type="entry name" value="Znf_ZZ_sf"/>
</dbReference>
<comment type="caution">
    <text evidence="10">The sequence shown here is derived from an EMBL/GenBank/DDBJ whole genome shotgun (WGS) entry which is preliminary data.</text>
</comment>
<evidence type="ECO:0000256" key="4">
    <source>
        <dbReference type="ARBA" id="ARBA00022771"/>
    </source>
</evidence>
<organism evidence="10 11">
    <name type="scientific">Planoprotostelium fungivorum</name>
    <dbReference type="NCBI Taxonomy" id="1890364"/>
    <lineage>
        <taxon>Eukaryota</taxon>
        <taxon>Amoebozoa</taxon>
        <taxon>Evosea</taxon>
        <taxon>Variosea</taxon>
        <taxon>Cavosteliida</taxon>
        <taxon>Cavosteliaceae</taxon>
        <taxon>Planoprotostelium</taxon>
    </lineage>
</organism>
<feature type="domain" description="ZZ-type" evidence="9">
    <location>
        <begin position="3"/>
        <end position="59"/>
    </location>
</feature>
<evidence type="ECO:0000313" key="10">
    <source>
        <dbReference type="EMBL" id="PRP83025.1"/>
    </source>
</evidence>
<dbReference type="PANTHER" id="PTHR12268">
    <property type="entry name" value="E3 UBIQUITIN-PROTEIN LIGASE KCMF1"/>
    <property type="match status" value="1"/>
</dbReference>
<protein>
    <recommendedName>
        <fullName evidence="9">ZZ-type domain-containing protein</fullName>
    </recommendedName>
</protein>
<evidence type="ECO:0000313" key="11">
    <source>
        <dbReference type="Proteomes" id="UP000241769"/>
    </source>
</evidence>
<keyword evidence="5" id="KW-0862">Zinc</keyword>
<dbReference type="Pfam" id="PF00569">
    <property type="entry name" value="ZZ"/>
    <property type="match status" value="1"/>
</dbReference>
<dbReference type="AlphaFoldDB" id="A0A2P6NGE6"/>
<evidence type="ECO:0000256" key="2">
    <source>
        <dbReference type="ARBA" id="ARBA00022490"/>
    </source>
</evidence>
<evidence type="ECO:0000256" key="8">
    <source>
        <dbReference type="PROSITE-ProRule" id="PRU00228"/>
    </source>
</evidence>
<dbReference type="InterPro" id="IPR050774">
    <property type="entry name" value="KCMF1/Dystrophin"/>
</dbReference>
<evidence type="ECO:0000256" key="5">
    <source>
        <dbReference type="ARBA" id="ARBA00022833"/>
    </source>
</evidence>
<gene>
    <name evidence="10" type="ORF">PROFUN_09880</name>
</gene>
<keyword evidence="11" id="KW-1185">Reference proteome</keyword>
<dbReference type="SUPFAM" id="SSF57850">
    <property type="entry name" value="RING/U-box"/>
    <property type="match status" value="1"/>
</dbReference>
<dbReference type="SMART" id="SM00291">
    <property type="entry name" value="ZnF_ZZ"/>
    <property type="match status" value="1"/>
</dbReference>
<evidence type="ECO:0000256" key="6">
    <source>
        <dbReference type="ARBA" id="ARBA00022837"/>
    </source>
</evidence>
<dbReference type="InParanoid" id="A0A2P6NGE6"/>
<sequence>MSWVGVTCDGCNSTPIIGDRHKCLECCDYDLCTSCVTKDKATKDHKPSHQTAKVSPAHEPIKEISAMYSTQQIKILSESTDTIWCRWAVQGFKYSVLTQWKEGRLSITFRKEVDDLPDSRVDPVIEYITRANHCLALGNLSWAVGSMCWRAELPLCGDSVTKQHDEMEKIGHSIFRRYLPGLTEVIQGQNAKEVILKVEEKSQ</sequence>
<dbReference type="PANTHER" id="PTHR12268:SF14">
    <property type="entry name" value="DYSTROPHIN-1"/>
    <property type="match status" value="1"/>
</dbReference>
<dbReference type="InterPro" id="IPR000433">
    <property type="entry name" value="Znf_ZZ"/>
</dbReference>
<keyword evidence="2" id="KW-0963">Cytoplasm</keyword>
<dbReference type="OrthoDB" id="661148at2759"/>
<proteinExistence type="predicted"/>
<keyword evidence="6" id="KW-0106">Calcium</keyword>
<dbReference type="PROSITE" id="PS50135">
    <property type="entry name" value="ZF_ZZ_2"/>
    <property type="match status" value="1"/>
</dbReference>
<dbReference type="EMBL" id="MDYQ01000091">
    <property type="protein sequence ID" value="PRP83025.1"/>
    <property type="molecule type" value="Genomic_DNA"/>
</dbReference>
<reference evidence="10 11" key="1">
    <citation type="journal article" date="2018" name="Genome Biol. Evol.">
        <title>Multiple Roots of Fruiting Body Formation in Amoebozoa.</title>
        <authorList>
            <person name="Hillmann F."/>
            <person name="Forbes G."/>
            <person name="Novohradska S."/>
            <person name="Ferling I."/>
            <person name="Riege K."/>
            <person name="Groth M."/>
            <person name="Westermann M."/>
            <person name="Marz M."/>
            <person name="Spaller T."/>
            <person name="Winckler T."/>
            <person name="Schaap P."/>
            <person name="Glockner G."/>
        </authorList>
    </citation>
    <scope>NUCLEOTIDE SEQUENCE [LARGE SCALE GENOMIC DNA]</scope>
    <source>
        <strain evidence="10 11">Jena</strain>
    </source>
</reference>
<dbReference type="GO" id="GO:0008270">
    <property type="term" value="F:zinc ion binding"/>
    <property type="evidence" value="ECO:0007669"/>
    <property type="project" value="UniProtKB-KW"/>
</dbReference>
<dbReference type="CDD" id="cd02338">
    <property type="entry name" value="ZZ_PCMF_like"/>
    <property type="match status" value="1"/>
</dbReference>
<accession>A0A2P6NGE6</accession>
<keyword evidence="3" id="KW-0479">Metal-binding</keyword>
<evidence type="ECO:0000256" key="3">
    <source>
        <dbReference type="ARBA" id="ARBA00022723"/>
    </source>
</evidence>
<dbReference type="Gene3D" id="3.30.60.90">
    <property type="match status" value="1"/>
</dbReference>
<evidence type="ECO:0000259" key="9">
    <source>
        <dbReference type="PROSITE" id="PS50135"/>
    </source>
</evidence>